<evidence type="ECO:0000256" key="13">
    <source>
        <dbReference type="SAM" id="Phobius"/>
    </source>
</evidence>
<evidence type="ECO:0000256" key="4">
    <source>
        <dbReference type="ARBA" id="ARBA00022475"/>
    </source>
</evidence>
<feature type="transmembrane region" description="Helical" evidence="13">
    <location>
        <begin position="130"/>
        <end position="150"/>
    </location>
</feature>
<dbReference type="GO" id="GO:0005886">
    <property type="term" value="C:plasma membrane"/>
    <property type="evidence" value="ECO:0007669"/>
    <property type="project" value="UniProtKB-SubCell"/>
</dbReference>
<dbReference type="GO" id="GO:0046872">
    <property type="term" value="F:metal ion binding"/>
    <property type="evidence" value="ECO:0007669"/>
    <property type="project" value="UniProtKB-KW"/>
</dbReference>
<dbReference type="GO" id="GO:0020037">
    <property type="term" value="F:heme binding"/>
    <property type="evidence" value="ECO:0007669"/>
    <property type="project" value="TreeGrafter"/>
</dbReference>
<feature type="transmembrane region" description="Helical" evidence="13">
    <location>
        <begin position="48"/>
        <end position="69"/>
    </location>
</feature>
<evidence type="ECO:0000256" key="1">
    <source>
        <dbReference type="ARBA" id="ARBA00001970"/>
    </source>
</evidence>
<keyword evidence="9 13" id="KW-1133">Transmembrane helix</keyword>
<accession>A0A9Q9HCI2</accession>
<evidence type="ECO:0000256" key="8">
    <source>
        <dbReference type="ARBA" id="ARBA00022982"/>
    </source>
</evidence>
<dbReference type="InterPro" id="IPR052168">
    <property type="entry name" value="Cytochrome_b561_oxidase"/>
</dbReference>
<evidence type="ECO:0000313" key="15">
    <source>
        <dbReference type="EMBL" id="UWP97123.1"/>
    </source>
</evidence>
<keyword evidence="8" id="KW-0249">Electron transport</keyword>
<comment type="subcellular location">
    <subcellularLocation>
        <location evidence="2">Cell membrane</location>
        <topology evidence="2">Multi-pass membrane protein</topology>
    </subcellularLocation>
</comment>
<keyword evidence="10" id="KW-0408">Iron</keyword>
<dbReference type="PANTHER" id="PTHR30529:SF1">
    <property type="entry name" value="CYTOCHROME B561 HOMOLOG 2"/>
    <property type="match status" value="1"/>
</dbReference>
<dbReference type="Pfam" id="PF01292">
    <property type="entry name" value="Ni_hydr_CYTB"/>
    <property type="match status" value="1"/>
</dbReference>
<reference evidence="15" key="1">
    <citation type="submission" date="2021-08" db="EMBL/GenBank/DDBJ databases">
        <authorList>
            <person name="Nwanade C."/>
            <person name="Wang M."/>
            <person name="Masoudi A."/>
            <person name="Yu Z."/>
            <person name="Liu J."/>
        </authorList>
    </citation>
    <scope>NUCLEOTIDE SEQUENCE</scope>
    <source>
        <strain evidence="15">S056</strain>
        <plasmid evidence="15">unnamed1</plasmid>
    </source>
</reference>
<dbReference type="InterPro" id="IPR016174">
    <property type="entry name" value="Di-haem_cyt_TM"/>
</dbReference>
<dbReference type="PANTHER" id="PTHR30529">
    <property type="entry name" value="CYTOCHROME B561"/>
    <property type="match status" value="1"/>
</dbReference>
<keyword evidence="3" id="KW-0813">Transport</keyword>
<sequence length="163" mass="18009">MAQPKGYSLAQIRLHWIVAALIAAQYLLKEPIEQAWDTYLKGGEVVFNPLILAHVAGGGLVLLLVIWRLSLRLTRGAPKPPEQEHALLQAAAHLTHWTLYVLMILMPVTGALAWFGSVEQAAFAHDVLKAPLLILSVLHVAAALFHQFVLKTNLIARMKQAEM</sequence>
<comment type="cofactor">
    <cofactor evidence="1">
        <name>heme b</name>
        <dbReference type="ChEBI" id="CHEBI:60344"/>
    </cofactor>
</comment>
<evidence type="ECO:0000256" key="9">
    <source>
        <dbReference type="ARBA" id="ARBA00022989"/>
    </source>
</evidence>
<keyword evidence="4" id="KW-1003">Cell membrane</keyword>
<protein>
    <submittedName>
        <fullName evidence="15">Cytochrome b/b6 domain-containing protein</fullName>
    </submittedName>
</protein>
<evidence type="ECO:0000256" key="12">
    <source>
        <dbReference type="ARBA" id="ARBA00037975"/>
    </source>
</evidence>
<dbReference type="InterPro" id="IPR011577">
    <property type="entry name" value="Cyt_b561_bac/Ni-Hgenase"/>
</dbReference>
<comment type="similarity">
    <text evidence="12">Belongs to the cytochrome b561 family.</text>
</comment>
<dbReference type="GO" id="GO:0009055">
    <property type="term" value="F:electron transfer activity"/>
    <property type="evidence" value="ECO:0007669"/>
    <property type="project" value="InterPro"/>
</dbReference>
<name>A0A9Q9HCI2_9RHOB</name>
<evidence type="ECO:0000313" key="16">
    <source>
        <dbReference type="Proteomes" id="UP001057991"/>
    </source>
</evidence>
<feature type="transmembrane region" description="Helical" evidence="13">
    <location>
        <begin position="97"/>
        <end position="118"/>
    </location>
</feature>
<keyword evidence="11 13" id="KW-0472">Membrane</keyword>
<keyword evidence="6 13" id="KW-0812">Transmembrane</keyword>
<evidence type="ECO:0000256" key="10">
    <source>
        <dbReference type="ARBA" id="ARBA00023004"/>
    </source>
</evidence>
<dbReference type="EMBL" id="CP080777">
    <property type="protein sequence ID" value="UWP97123.1"/>
    <property type="molecule type" value="Genomic_DNA"/>
</dbReference>
<gene>
    <name evidence="15" type="ORF">K3X48_15975</name>
</gene>
<evidence type="ECO:0000259" key="14">
    <source>
        <dbReference type="Pfam" id="PF01292"/>
    </source>
</evidence>
<geneLocation type="plasmid" evidence="15 16">
    <name>unnamed1</name>
</geneLocation>
<evidence type="ECO:0000256" key="2">
    <source>
        <dbReference type="ARBA" id="ARBA00004651"/>
    </source>
</evidence>
<dbReference type="GeneID" id="75104813"/>
<evidence type="ECO:0000256" key="5">
    <source>
        <dbReference type="ARBA" id="ARBA00022617"/>
    </source>
</evidence>
<dbReference type="Proteomes" id="UP001057991">
    <property type="component" value="Plasmid unnamed1"/>
</dbReference>
<dbReference type="AlphaFoldDB" id="A0A9Q9HCI2"/>
<feature type="domain" description="Cytochrome b561 bacterial/Ni-hydrogenase" evidence="14">
    <location>
        <begin position="7"/>
        <end position="158"/>
    </location>
</feature>
<keyword evidence="5" id="KW-0349">Heme</keyword>
<evidence type="ECO:0000256" key="11">
    <source>
        <dbReference type="ARBA" id="ARBA00023136"/>
    </source>
</evidence>
<evidence type="ECO:0000256" key="7">
    <source>
        <dbReference type="ARBA" id="ARBA00022723"/>
    </source>
</evidence>
<keyword evidence="7" id="KW-0479">Metal-binding</keyword>
<evidence type="ECO:0000256" key="6">
    <source>
        <dbReference type="ARBA" id="ARBA00022692"/>
    </source>
</evidence>
<evidence type="ECO:0000256" key="3">
    <source>
        <dbReference type="ARBA" id="ARBA00022448"/>
    </source>
</evidence>
<dbReference type="GO" id="GO:0022904">
    <property type="term" value="P:respiratory electron transport chain"/>
    <property type="evidence" value="ECO:0007669"/>
    <property type="project" value="InterPro"/>
</dbReference>
<dbReference type="SUPFAM" id="SSF81342">
    <property type="entry name" value="Transmembrane di-heme cytochromes"/>
    <property type="match status" value="1"/>
</dbReference>
<organism evidence="15 16">
    <name type="scientific">Aliiroseovarius crassostreae</name>
    <dbReference type="NCBI Taxonomy" id="154981"/>
    <lineage>
        <taxon>Bacteria</taxon>
        <taxon>Pseudomonadati</taxon>
        <taxon>Pseudomonadota</taxon>
        <taxon>Alphaproteobacteria</taxon>
        <taxon>Rhodobacterales</taxon>
        <taxon>Paracoccaceae</taxon>
        <taxon>Aliiroseovarius</taxon>
    </lineage>
</organism>
<dbReference type="RefSeq" id="WP_259795083.1">
    <property type="nucleotide sequence ID" value="NZ_CP080773.1"/>
</dbReference>
<proteinExistence type="inferred from homology"/>
<keyword evidence="15" id="KW-0614">Plasmid</keyword>